<evidence type="ECO:0000256" key="4">
    <source>
        <dbReference type="PROSITE-ProRule" id="PRU00335"/>
    </source>
</evidence>
<evidence type="ECO:0000259" key="5">
    <source>
        <dbReference type="PROSITE" id="PS50977"/>
    </source>
</evidence>
<dbReference type="GO" id="GO:0000976">
    <property type="term" value="F:transcription cis-regulatory region binding"/>
    <property type="evidence" value="ECO:0007669"/>
    <property type="project" value="TreeGrafter"/>
</dbReference>
<dbReference type="EMBL" id="DXAM01000143">
    <property type="protein sequence ID" value="HJA05319.1"/>
    <property type="molecule type" value="Genomic_DNA"/>
</dbReference>
<keyword evidence="1" id="KW-0805">Transcription regulation</keyword>
<dbReference type="PANTHER" id="PTHR30055:SF234">
    <property type="entry name" value="HTH-TYPE TRANSCRIPTIONAL REGULATOR BETI"/>
    <property type="match status" value="1"/>
</dbReference>
<dbReference type="Pfam" id="PF00440">
    <property type="entry name" value="TetR_N"/>
    <property type="match status" value="1"/>
</dbReference>
<dbReference type="Gene3D" id="1.10.357.10">
    <property type="entry name" value="Tetracycline Repressor, domain 2"/>
    <property type="match status" value="1"/>
</dbReference>
<name>A0A9D2H7H4_9MICO</name>
<proteinExistence type="predicted"/>
<accession>A0A9D2H7H4</accession>
<comment type="caution">
    <text evidence="6">The sequence shown here is derived from an EMBL/GenBank/DDBJ whole genome shotgun (WGS) entry which is preliminary data.</text>
</comment>
<dbReference type="InterPro" id="IPR001647">
    <property type="entry name" value="HTH_TetR"/>
</dbReference>
<dbReference type="InterPro" id="IPR036271">
    <property type="entry name" value="Tet_transcr_reg_TetR-rel_C_sf"/>
</dbReference>
<protein>
    <submittedName>
        <fullName evidence="6">TetR/AcrR family transcriptional regulator</fullName>
    </submittedName>
</protein>
<reference evidence="6" key="1">
    <citation type="journal article" date="2021" name="PeerJ">
        <title>Extensive microbial diversity within the chicken gut microbiome revealed by metagenomics and culture.</title>
        <authorList>
            <person name="Gilroy R."/>
            <person name="Ravi A."/>
            <person name="Getino M."/>
            <person name="Pursley I."/>
            <person name="Horton D.L."/>
            <person name="Alikhan N.F."/>
            <person name="Baker D."/>
            <person name="Gharbi K."/>
            <person name="Hall N."/>
            <person name="Watson M."/>
            <person name="Adriaenssens E.M."/>
            <person name="Foster-Nyarko E."/>
            <person name="Jarju S."/>
            <person name="Secka A."/>
            <person name="Antonio M."/>
            <person name="Oren A."/>
            <person name="Chaudhuri R.R."/>
            <person name="La Ragione R."/>
            <person name="Hildebrand F."/>
            <person name="Pallen M.J."/>
        </authorList>
    </citation>
    <scope>NUCLEOTIDE SEQUENCE</scope>
    <source>
        <strain evidence="6">ChiHjej8B7-3636</strain>
    </source>
</reference>
<keyword evidence="2 4" id="KW-0238">DNA-binding</keyword>
<evidence type="ECO:0000256" key="2">
    <source>
        <dbReference type="ARBA" id="ARBA00023125"/>
    </source>
</evidence>
<evidence type="ECO:0000256" key="1">
    <source>
        <dbReference type="ARBA" id="ARBA00023015"/>
    </source>
</evidence>
<dbReference type="InterPro" id="IPR050109">
    <property type="entry name" value="HTH-type_TetR-like_transc_reg"/>
</dbReference>
<dbReference type="AlphaFoldDB" id="A0A9D2H7H4"/>
<dbReference type="InterPro" id="IPR009057">
    <property type="entry name" value="Homeodomain-like_sf"/>
</dbReference>
<evidence type="ECO:0000313" key="7">
    <source>
        <dbReference type="Proteomes" id="UP000824220"/>
    </source>
</evidence>
<dbReference type="Proteomes" id="UP000824220">
    <property type="component" value="Unassembled WGS sequence"/>
</dbReference>
<feature type="domain" description="HTH tetR-type" evidence="5">
    <location>
        <begin position="74"/>
        <end position="134"/>
    </location>
</feature>
<reference evidence="6" key="2">
    <citation type="submission" date="2021-04" db="EMBL/GenBank/DDBJ databases">
        <authorList>
            <person name="Gilroy R."/>
        </authorList>
    </citation>
    <scope>NUCLEOTIDE SEQUENCE</scope>
    <source>
        <strain evidence="6">ChiHjej8B7-3636</strain>
    </source>
</reference>
<gene>
    <name evidence="6" type="ORF">H9800_10725</name>
</gene>
<sequence length="277" mass="30570">MPSAAAAITSSSRIHEPITRQGWRYDQRPSEDRRVDIEGASEGFDTDVYPIRKCIVRGVTDSETQIPHSKRSRESTRARLLDAAAEVFAEVGLGEASVERICERAGFTRGAFYSNFASKDEMFLELATVVARERVHAVRARIDEISAAGDFNPQDTDVRVIIRALDVVGDDRLSTLLMSEISIRAMRDAEFAAAYLAQVGEVVEEIVQLIDDIVEAENLELRVPSHDAARIIVGVWSDVSARSAMSGLDPDEMAALRTRELGQIVDLVLVRRPQSSA</sequence>
<evidence type="ECO:0000256" key="3">
    <source>
        <dbReference type="ARBA" id="ARBA00023163"/>
    </source>
</evidence>
<keyword evidence="3" id="KW-0804">Transcription</keyword>
<dbReference type="PRINTS" id="PR00455">
    <property type="entry name" value="HTHTETR"/>
</dbReference>
<dbReference type="SUPFAM" id="SSF48498">
    <property type="entry name" value="Tetracyclin repressor-like, C-terminal domain"/>
    <property type="match status" value="1"/>
</dbReference>
<dbReference type="SUPFAM" id="SSF46689">
    <property type="entry name" value="Homeodomain-like"/>
    <property type="match status" value="1"/>
</dbReference>
<dbReference type="PANTHER" id="PTHR30055">
    <property type="entry name" value="HTH-TYPE TRANSCRIPTIONAL REGULATOR RUTR"/>
    <property type="match status" value="1"/>
</dbReference>
<organism evidence="6 7">
    <name type="scientific">Candidatus Microbacterium stercoravium</name>
    <dbReference type="NCBI Taxonomy" id="2838697"/>
    <lineage>
        <taxon>Bacteria</taxon>
        <taxon>Bacillati</taxon>
        <taxon>Actinomycetota</taxon>
        <taxon>Actinomycetes</taxon>
        <taxon>Micrococcales</taxon>
        <taxon>Microbacteriaceae</taxon>
        <taxon>Microbacterium</taxon>
    </lineage>
</organism>
<feature type="DNA-binding region" description="H-T-H motif" evidence="4">
    <location>
        <begin position="97"/>
        <end position="116"/>
    </location>
</feature>
<dbReference type="PROSITE" id="PS50977">
    <property type="entry name" value="HTH_TETR_2"/>
    <property type="match status" value="1"/>
</dbReference>
<evidence type="ECO:0000313" key="6">
    <source>
        <dbReference type="EMBL" id="HJA05319.1"/>
    </source>
</evidence>
<dbReference type="GO" id="GO:0003700">
    <property type="term" value="F:DNA-binding transcription factor activity"/>
    <property type="evidence" value="ECO:0007669"/>
    <property type="project" value="TreeGrafter"/>
</dbReference>